<accession>A0A937XAY0</accession>
<evidence type="ECO:0000313" key="2">
    <source>
        <dbReference type="Proteomes" id="UP000748308"/>
    </source>
</evidence>
<dbReference type="Proteomes" id="UP000748308">
    <property type="component" value="Unassembled WGS sequence"/>
</dbReference>
<dbReference type="InterPro" id="IPR011990">
    <property type="entry name" value="TPR-like_helical_dom_sf"/>
</dbReference>
<comment type="caution">
    <text evidence="1">The sequence shown here is derived from an EMBL/GenBank/DDBJ whole genome shotgun (WGS) entry which is preliminary data.</text>
</comment>
<dbReference type="EMBL" id="VGIY01000460">
    <property type="protein sequence ID" value="MBM3318725.1"/>
    <property type="molecule type" value="Genomic_DNA"/>
</dbReference>
<dbReference type="SUPFAM" id="SSF48452">
    <property type="entry name" value="TPR-like"/>
    <property type="match status" value="1"/>
</dbReference>
<sequence length="89" mass="9636">GPDHPSVAEQLNSLALLLQLTDRAAEAEPICRRAAKIFLDSTARTGQQHPSLTVALGNYASIIRKLGVDDCEVRSRLNAMLEEYGMSLG</sequence>
<protein>
    <recommendedName>
        <fullName evidence="3">Tetratricopeptide repeat protein</fullName>
    </recommendedName>
</protein>
<dbReference type="AlphaFoldDB" id="A0A937XAY0"/>
<dbReference type="Gene3D" id="1.25.40.10">
    <property type="entry name" value="Tetratricopeptide repeat domain"/>
    <property type="match status" value="1"/>
</dbReference>
<feature type="non-terminal residue" evidence="1">
    <location>
        <position position="1"/>
    </location>
</feature>
<evidence type="ECO:0000313" key="1">
    <source>
        <dbReference type="EMBL" id="MBM3318725.1"/>
    </source>
</evidence>
<proteinExistence type="predicted"/>
<evidence type="ECO:0008006" key="3">
    <source>
        <dbReference type="Google" id="ProtNLM"/>
    </source>
</evidence>
<reference evidence="1" key="1">
    <citation type="submission" date="2019-03" db="EMBL/GenBank/DDBJ databases">
        <title>Lake Tanganyika Metagenome-Assembled Genomes (MAGs).</title>
        <authorList>
            <person name="Tran P."/>
        </authorList>
    </citation>
    <scope>NUCLEOTIDE SEQUENCE</scope>
    <source>
        <strain evidence="1">M_DeepCast_400m_m2_100</strain>
    </source>
</reference>
<name>A0A937XAY0_UNCEI</name>
<organism evidence="1 2">
    <name type="scientific">Eiseniibacteriota bacterium</name>
    <dbReference type="NCBI Taxonomy" id="2212470"/>
    <lineage>
        <taxon>Bacteria</taxon>
        <taxon>Candidatus Eiseniibacteriota</taxon>
    </lineage>
</organism>
<gene>
    <name evidence="1" type="ORF">FJY75_12815</name>
</gene>